<dbReference type="RefSeq" id="WP_168132575.1">
    <property type="nucleotide sequence ID" value="NZ_JAAVJH010000001.1"/>
</dbReference>
<keyword evidence="6 8" id="KW-0342">GTP-binding</keyword>
<dbReference type="InterPro" id="IPR013482">
    <property type="entry name" value="Molybde_CF_guanTrfase"/>
</dbReference>
<dbReference type="InterPro" id="IPR029044">
    <property type="entry name" value="Nucleotide-diphossugar_trans"/>
</dbReference>
<evidence type="ECO:0000259" key="9">
    <source>
        <dbReference type="Pfam" id="PF12804"/>
    </source>
</evidence>
<keyword evidence="11" id="KW-1185">Reference proteome</keyword>
<dbReference type="PANTHER" id="PTHR19136">
    <property type="entry name" value="MOLYBDENUM COFACTOR GUANYLYLTRANSFERASE"/>
    <property type="match status" value="1"/>
</dbReference>
<organism evidence="10 11">
    <name type="scientific">Sphingomonas corticis</name>
    <dbReference type="NCBI Taxonomy" id="2722791"/>
    <lineage>
        <taxon>Bacteria</taxon>
        <taxon>Pseudomonadati</taxon>
        <taxon>Pseudomonadota</taxon>
        <taxon>Alphaproteobacteria</taxon>
        <taxon>Sphingomonadales</taxon>
        <taxon>Sphingomonadaceae</taxon>
        <taxon>Sphingomonas</taxon>
    </lineage>
</organism>
<dbReference type="SUPFAM" id="SSF53448">
    <property type="entry name" value="Nucleotide-diphospho-sugar transferases"/>
    <property type="match status" value="1"/>
</dbReference>
<gene>
    <name evidence="8" type="primary">mobA</name>
    <name evidence="10" type="ORF">HBH26_00345</name>
</gene>
<keyword evidence="5 8" id="KW-0460">Magnesium</keyword>
<feature type="binding site" evidence="8">
    <location>
        <begin position="9"/>
        <end position="11"/>
    </location>
    <ligand>
        <name>GTP</name>
        <dbReference type="ChEBI" id="CHEBI:37565"/>
    </ligand>
</feature>
<protein>
    <recommendedName>
        <fullName evidence="8">Molybdenum cofactor guanylyltransferase</fullName>
        <shortName evidence="8">MoCo guanylyltransferase</shortName>
        <ecNumber evidence="8">2.7.7.77</ecNumber>
    </recommendedName>
    <alternativeName>
        <fullName evidence="8">GTP:molybdopterin guanylyltransferase</fullName>
    </alternativeName>
    <alternativeName>
        <fullName evidence="8">Mo-MPT guanylyltransferase</fullName>
    </alternativeName>
    <alternativeName>
        <fullName evidence="8">Molybdopterin guanylyltransferase</fullName>
    </alternativeName>
    <alternativeName>
        <fullName evidence="8">Molybdopterin-guanine dinucleotide synthase</fullName>
        <shortName evidence="8">MGD synthase</shortName>
    </alternativeName>
</protein>
<keyword evidence="1 8" id="KW-0963">Cytoplasm</keyword>
<dbReference type="HAMAP" id="MF_00316">
    <property type="entry name" value="MobA"/>
    <property type="match status" value="1"/>
</dbReference>
<comment type="caution">
    <text evidence="8">Lacks conserved residue(s) required for the propagation of feature annotation.</text>
</comment>
<name>A0ABX1CGB5_9SPHN</name>
<evidence type="ECO:0000256" key="4">
    <source>
        <dbReference type="ARBA" id="ARBA00022741"/>
    </source>
</evidence>
<evidence type="ECO:0000256" key="8">
    <source>
        <dbReference type="HAMAP-Rule" id="MF_00316"/>
    </source>
</evidence>
<keyword evidence="7 8" id="KW-0501">Molybdenum cofactor biosynthesis</keyword>
<feature type="binding site" evidence="8">
    <location>
        <position position="94"/>
    </location>
    <ligand>
        <name>GTP</name>
        <dbReference type="ChEBI" id="CHEBI:37565"/>
    </ligand>
</feature>
<keyword evidence="2 8" id="KW-0808">Transferase</keyword>
<evidence type="ECO:0000256" key="3">
    <source>
        <dbReference type="ARBA" id="ARBA00022723"/>
    </source>
</evidence>
<comment type="subunit">
    <text evidence="8">Monomer.</text>
</comment>
<feature type="binding site" evidence="8">
    <location>
        <position position="21"/>
    </location>
    <ligand>
        <name>GTP</name>
        <dbReference type="ChEBI" id="CHEBI:37565"/>
    </ligand>
</feature>
<comment type="similarity">
    <text evidence="8">Belongs to the MobA family.</text>
</comment>
<evidence type="ECO:0000256" key="6">
    <source>
        <dbReference type="ARBA" id="ARBA00023134"/>
    </source>
</evidence>
<comment type="subcellular location">
    <subcellularLocation>
        <location evidence="8">Cytoplasm</location>
    </subcellularLocation>
</comment>
<dbReference type="GO" id="GO:0016740">
    <property type="term" value="F:transferase activity"/>
    <property type="evidence" value="ECO:0007669"/>
    <property type="project" value="UniProtKB-KW"/>
</dbReference>
<proteinExistence type="inferred from homology"/>
<keyword evidence="4 8" id="KW-0547">Nucleotide-binding</keyword>
<dbReference type="Proteomes" id="UP000732399">
    <property type="component" value="Unassembled WGS sequence"/>
</dbReference>
<comment type="caution">
    <text evidence="10">The sequence shown here is derived from an EMBL/GenBank/DDBJ whole genome shotgun (WGS) entry which is preliminary data.</text>
</comment>
<comment type="catalytic activity">
    <reaction evidence="8">
        <text>Mo-molybdopterin + GTP + H(+) = Mo-molybdopterin guanine dinucleotide + diphosphate</text>
        <dbReference type="Rhea" id="RHEA:34243"/>
        <dbReference type="ChEBI" id="CHEBI:15378"/>
        <dbReference type="ChEBI" id="CHEBI:33019"/>
        <dbReference type="ChEBI" id="CHEBI:37565"/>
        <dbReference type="ChEBI" id="CHEBI:71302"/>
        <dbReference type="ChEBI" id="CHEBI:71310"/>
        <dbReference type="EC" id="2.7.7.77"/>
    </reaction>
</comment>
<comment type="cofactor">
    <cofactor evidence="8">
        <name>Mg(2+)</name>
        <dbReference type="ChEBI" id="CHEBI:18420"/>
    </cofactor>
</comment>
<dbReference type="Pfam" id="PF12804">
    <property type="entry name" value="NTP_transf_3"/>
    <property type="match status" value="1"/>
</dbReference>
<feature type="binding site" evidence="8">
    <location>
        <position position="61"/>
    </location>
    <ligand>
        <name>GTP</name>
        <dbReference type="ChEBI" id="CHEBI:37565"/>
    </ligand>
</feature>
<sequence length="184" mass="18546">MTKILGAVLAGGRATRFGSDKALALLDGATLLHHALASLAPHCAALVVCGRDAAPVPTIADRPAPGLGPLGGLAGALLHAEAHGFDAVLTTACDTPFLPADLLAALLARDGAFAAEAPTVGRWPARLASGLIAHLADGGDRSIRRWARSAGLHAVMPGVTVPNVNTAEDLTRLSRRSGNAGTPI</sequence>
<comment type="domain">
    <text evidence="8">The N-terminal domain determines nucleotide recognition and specific binding, while the C-terminal domain determines the specific binding to the target protein.</text>
</comment>
<evidence type="ECO:0000256" key="7">
    <source>
        <dbReference type="ARBA" id="ARBA00023150"/>
    </source>
</evidence>
<evidence type="ECO:0000313" key="11">
    <source>
        <dbReference type="Proteomes" id="UP000732399"/>
    </source>
</evidence>
<feature type="binding site" evidence="8">
    <location>
        <position position="94"/>
    </location>
    <ligand>
        <name>Mg(2+)</name>
        <dbReference type="ChEBI" id="CHEBI:18420"/>
    </ligand>
</feature>
<dbReference type="EC" id="2.7.7.77" evidence="8"/>
<evidence type="ECO:0000256" key="1">
    <source>
        <dbReference type="ARBA" id="ARBA00022490"/>
    </source>
</evidence>
<evidence type="ECO:0000256" key="2">
    <source>
        <dbReference type="ARBA" id="ARBA00022679"/>
    </source>
</evidence>
<comment type="function">
    <text evidence="8">Transfers a GMP moiety from GTP to Mo-molybdopterin (Mo-MPT) cofactor (Moco or molybdenum cofactor) to form Mo-molybdopterin guanine dinucleotide (Mo-MGD) cofactor.</text>
</comment>
<evidence type="ECO:0000256" key="5">
    <source>
        <dbReference type="ARBA" id="ARBA00022842"/>
    </source>
</evidence>
<feature type="domain" description="MobA-like NTP transferase" evidence="9">
    <location>
        <begin position="6"/>
        <end position="148"/>
    </location>
</feature>
<dbReference type="PANTHER" id="PTHR19136:SF81">
    <property type="entry name" value="MOLYBDENUM COFACTOR GUANYLYLTRANSFERASE"/>
    <property type="match status" value="1"/>
</dbReference>
<accession>A0ABX1CGB5</accession>
<evidence type="ECO:0000313" key="10">
    <source>
        <dbReference type="EMBL" id="NJR77061.1"/>
    </source>
</evidence>
<dbReference type="EMBL" id="JAAVJH010000001">
    <property type="protein sequence ID" value="NJR77061.1"/>
    <property type="molecule type" value="Genomic_DNA"/>
</dbReference>
<reference evidence="10 11" key="1">
    <citation type="submission" date="2020-03" db="EMBL/GenBank/DDBJ databases">
        <authorList>
            <person name="Wang L."/>
            <person name="He N."/>
            <person name="Li Y."/>
            <person name="Fang Y."/>
            <person name="Zhang F."/>
        </authorList>
    </citation>
    <scope>NUCLEOTIDE SEQUENCE [LARGE SCALE GENOMIC DNA]</scope>
    <source>
        <strain evidence="10 11">36D10-4-7</strain>
    </source>
</reference>
<dbReference type="Gene3D" id="3.90.550.10">
    <property type="entry name" value="Spore Coat Polysaccharide Biosynthesis Protein SpsA, Chain A"/>
    <property type="match status" value="1"/>
</dbReference>
<keyword evidence="3 8" id="KW-0479">Metal-binding</keyword>
<dbReference type="InterPro" id="IPR025877">
    <property type="entry name" value="MobA-like_NTP_Trfase"/>
</dbReference>